<dbReference type="RefSeq" id="WP_100792415.1">
    <property type="nucleotide sequence ID" value="NZ_NPDQ01000014.1"/>
</dbReference>
<keyword evidence="6" id="KW-0238">DNA-binding</keyword>
<comment type="caution">
    <text evidence="10">The sequence shown here is derived from an EMBL/GenBank/DDBJ whole genome shotgun (WGS) entry which is preliminary data.</text>
</comment>
<name>A0A2M9XWR1_9LEPT</name>
<dbReference type="InterPro" id="IPR003738">
    <property type="entry name" value="SRAP"/>
</dbReference>
<gene>
    <name evidence="10" type="ORF">EHQ30_11110</name>
</gene>
<dbReference type="GO" id="GO:0006508">
    <property type="term" value="P:proteolysis"/>
    <property type="evidence" value="ECO:0007669"/>
    <property type="project" value="UniProtKB-KW"/>
</dbReference>
<dbReference type="EC" id="3.4.-.-" evidence="8"/>
<dbReference type="GO" id="GO:0016829">
    <property type="term" value="F:lyase activity"/>
    <property type="evidence" value="ECO:0007669"/>
    <property type="project" value="UniProtKB-KW"/>
</dbReference>
<dbReference type="Proteomes" id="UP000297891">
    <property type="component" value="Unassembled WGS sequence"/>
</dbReference>
<keyword evidence="4 8" id="KW-0378">Hydrolase</keyword>
<dbReference type="OrthoDB" id="9782620at2"/>
<evidence type="ECO:0000256" key="7">
    <source>
        <dbReference type="ARBA" id="ARBA00023239"/>
    </source>
</evidence>
<dbReference type="AlphaFoldDB" id="A0A2M9XWR1"/>
<evidence type="ECO:0000313" key="10">
    <source>
        <dbReference type="EMBL" id="TGK94034.1"/>
    </source>
</evidence>
<evidence type="ECO:0000256" key="5">
    <source>
        <dbReference type="ARBA" id="ARBA00023124"/>
    </source>
</evidence>
<dbReference type="GO" id="GO:0003697">
    <property type="term" value="F:single-stranded DNA binding"/>
    <property type="evidence" value="ECO:0007669"/>
    <property type="project" value="InterPro"/>
</dbReference>
<proteinExistence type="inferred from homology"/>
<keyword evidence="11" id="KW-1185">Reference proteome</keyword>
<reference evidence="10" key="1">
    <citation type="journal article" date="2019" name="PLoS Negl. Trop. Dis.">
        <title>Revisiting the worldwide diversity of Leptospira species in the environment.</title>
        <authorList>
            <person name="Vincent A.T."/>
            <person name="Schiettekatte O."/>
            <person name="Bourhy P."/>
            <person name="Veyrier F.J."/>
            <person name="Picardeau M."/>
        </authorList>
    </citation>
    <scope>NUCLEOTIDE SEQUENCE [LARGE SCALE GENOMIC DNA]</scope>
    <source>
        <strain evidence="10">201800277</strain>
    </source>
</reference>
<dbReference type="InterPro" id="IPR036590">
    <property type="entry name" value="SRAP-like"/>
</dbReference>
<dbReference type="SUPFAM" id="SSF143081">
    <property type="entry name" value="BB1717-like"/>
    <property type="match status" value="1"/>
</dbReference>
<dbReference type="GO" id="GO:0106300">
    <property type="term" value="P:protein-DNA covalent cross-linking repair"/>
    <property type="evidence" value="ECO:0007669"/>
    <property type="project" value="InterPro"/>
</dbReference>
<accession>A0A2M9XWR1</accession>
<dbReference type="Gene3D" id="3.90.1680.10">
    <property type="entry name" value="SOS response associated peptidase-like"/>
    <property type="match status" value="1"/>
</dbReference>
<keyword evidence="5" id="KW-0190">Covalent protein-DNA linkage</keyword>
<evidence type="ECO:0000313" key="11">
    <source>
        <dbReference type="Proteomes" id="UP000297891"/>
    </source>
</evidence>
<evidence type="ECO:0000256" key="4">
    <source>
        <dbReference type="ARBA" id="ARBA00022801"/>
    </source>
</evidence>
<evidence type="ECO:0000256" key="6">
    <source>
        <dbReference type="ARBA" id="ARBA00023125"/>
    </source>
</evidence>
<comment type="similarity">
    <text evidence="1 8">Belongs to the SOS response-associated peptidase family.</text>
</comment>
<evidence type="ECO:0000256" key="3">
    <source>
        <dbReference type="ARBA" id="ARBA00022763"/>
    </source>
</evidence>
<dbReference type="PANTHER" id="PTHR13604:SF0">
    <property type="entry name" value="ABASIC SITE PROCESSING PROTEIN HMCES"/>
    <property type="match status" value="1"/>
</dbReference>
<evidence type="ECO:0000256" key="1">
    <source>
        <dbReference type="ARBA" id="ARBA00008136"/>
    </source>
</evidence>
<evidence type="ECO:0000256" key="9">
    <source>
        <dbReference type="SAM" id="MobiDB-lite"/>
    </source>
</evidence>
<evidence type="ECO:0000256" key="8">
    <source>
        <dbReference type="RuleBase" id="RU364100"/>
    </source>
</evidence>
<protein>
    <recommendedName>
        <fullName evidence="8">Abasic site processing protein</fullName>
        <ecNumber evidence="8">3.4.-.-</ecNumber>
    </recommendedName>
</protein>
<dbReference type="GO" id="GO:0008233">
    <property type="term" value="F:peptidase activity"/>
    <property type="evidence" value="ECO:0007669"/>
    <property type="project" value="UniProtKB-KW"/>
</dbReference>
<sequence>MSNLFINRLISIEDHSNRWEDFAFQEKNYKEAYQKHNLTGLPIKPNDHFWYLRQLNNKTFLSFGSWGTKQTFADGGLITTAQSERIFTSSFWKSYSTNRCLIPVFAYFEWQMQQTGKKHKFKIEFIDKETYFAGLWGSGPNDSTWVTIITQVANEKTAEIHNYGDNKHRQPVVIRRENQDQWIDSKINEEKKIKSLITQFQPEEITTEDQDSEPTLFS</sequence>
<keyword evidence="7" id="KW-0456">Lyase</keyword>
<keyword evidence="3" id="KW-0227">DNA damage</keyword>
<keyword evidence="2 8" id="KW-0645">Protease</keyword>
<evidence type="ECO:0000256" key="2">
    <source>
        <dbReference type="ARBA" id="ARBA00022670"/>
    </source>
</evidence>
<dbReference type="Pfam" id="PF02586">
    <property type="entry name" value="SRAP"/>
    <property type="match status" value="1"/>
</dbReference>
<feature type="region of interest" description="Disordered" evidence="9">
    <location>
        <begin position="199"/>
        <end position="218"/>
    </location>
</feature>
<organism evidence="10 11">
    <name type="scientific">Leptospira brenneri</name>
    <dbReference type="NCBI Taxonomy" id="2023182"/>
    <lineage>
        <taxon>Bacteria</taxon>
        <taxon>Pseudomonadati</taxon>
        <taxon>Spirochaetota</taxon>
        <taxon>Spirochaetia</taxon>
        <taxon>Leptospirales</taxon>
        <taxon>Leptospiraceae</taxon>
        <taxon>Leptospira</taxon>
    </lineage>
</organism>
<dbReference type="PANTHER" id="PTHR13604">
    <property type="entry name" value="DC12-RELATED"/>
    <property type="match status" value="1"/>
</dbReference>
<dbReference type="EMBL" id="RQFP01000004">
    <property type="protein sequence ID" value="TGK94034.1"/>
    <property type="molecule type" value="Genomic_DNA"/>
</dbReference>